<protein>
    <submittedName>
        <fullName evidence="2">Uncharacterized protein</fullName>
    </submittedName>
</protein>
<feature type="region of interest" description="Disordered" evidence="1">
    <location>
        <begin position="309"/>
        <end position="337"/>
    </location>
</feature>
<evidence type="ECO:0000256" key="1">
    <source>
        <dbReference type="SAM" id="MobiDB-lite"/>
    </source>
</evidence>
<dbReference type="AlphaFoldDB" id="N6V8L2"/>
<evidence type="ECO:0000313" key="2">
    <source>
        <dbReference type="EMBL" id="ENN87362.1"/>
    </source>
</evidence>
<proteinExistence type="predicted"/>
<dbReference type="Proteomes" id="UP000012429">
    <property type="component" value="Unassembled WGS sequence"/>
</dbReference>
<gene>
    <name evidence="2" type="ORF">RHSP_26769</name>
</gene>
<comment type="caution">
    <text evidence="2">The sequence shown here is derived from an EMBL/GenBank/DDBJ whole genome shotgun (WGS) entry which is preliminary data.</text>
</comment>
<dbReference type="EMBL" id="AQHN01000056">
    <property type="protein sequence ID" value="ENN87362.1"/>
    <property type="molecule type" value="Genomic_DNA"/>
</dbReference>
<sequence>MPAPFFLGASFGKETTDQIGSTALPKFALACSRPERQEIRQSFRRRCATHIARELVLHRKGKDGVRLPIHLLHEAVFDAAGKTARKDACRACPAFRRFEKLLSIGCRCSGLGASKEGRAHLDGLRARLQRRPNIAGRHDAAGCDQRQANGADALRQEIANADFRIGRLGTENAAMAASFETLQRHRIHAAVFQRARLLKCRRRADQRNTCLLCLADIIGGQQAENEAETRRLEAQHGLELHIEILLIGRVKLRRRQLQLLTVSSGRLHCTLDAIGRDLRDRVRNEEIDRKRLVCSLTHLTRKGLDRRSTGIGAAHRAESPRSRGGRHELSRRRAARHRCDDQRMLQTELLKKIAVQGSRHIRFPFRNVCLDLNPT</sequence>
<accession>N6V8L2</accession>
<feature type="compositionally biased region" description="Basic and acidic residues" evidence="1">
    <location>
        <begin position="315"/>
        <end position="328"/>
    </location>
</feature>
<keyword evidence="3" id="KW-1185">Reference proteome</keyword>
<name>N6V8L2_9HYPH</name>
<reference evidence="2 3" key="1">
    <citation type="journal article" date="2012" name="BMC Genomics">
        <title>Genomic basis of broad host range and environmental adaptability of Rhizobium tropici CIAT 899 and Rhizobium sp. PRF 81 which are used in inoculants for common bean (Phaseolus vulgaris L.).</title>
        <authorList>
            <person name="Ormeno-Orrillo E."/>
            <person name="Menna P."/>
            <person name="Almeida L.G."/>
            <person name="Ollero F.J."/>
            <person name="Nicolas M.F."/>
            <person name="Pains Rodrigues E."/>
            <person name="Shigueyoshi Nakatani A."/>
            <person name="Silva Batista J.S."/>
            <person name="Oliveira Chueire L.M."/>
            <person name="Souza R.C."/>
            <person name="Ribeiro Vasconcelos A.T."/>
            <person name="Megias M."/>
            <person name="Hungria M."/>
            <person name="Martinez-Romero E."/>
        </authorList>
    </citation>
    <scope>NUCLEOTIDE SEQUENCE [LARGE SCALE GENOMIC DNA]</scope>
    <source>
        <strain evidence="2 3">PRF 81</strain>
    </source>
</reference>
<evidence type="ECO:0000313" key="3">
    <source>
        <dbReference type="Proteomes" id="UP000012429"/>
    </source>
</evidence>
<organism evidence="2 3">
    <name type="scientific">Rhizobium freirei PRF 81</name>
    <dbReference type="NCBI Taxonomy" id="363754"/>
    <lineage>
        <taxon>Bacteria</taxon>
        <taxon>Pseudomonadati</taxon>
        <taxon>Pseudomonadota</taxon>
        <taxon>Alphaproteobacteria</taxon>
        <taxon>Hyphomicrobiales</taxon>
        <taxon>Rhizobiaceae</taxon>
        <taxon>Rhizobium/Agrobacterium group</taxon>
        <taxon>Rhizobium</taxon>
    </lineage>
</organism>